<accession>A0ABD2KIU1</accession>
<proteinExistence type="predicted"/>
<dbReference type="EMBL" id="JBICBT010000748">
    <property type="protein sequence ID" value="KAL3102858.1"/>
    <property type="molecule type" value="Genomic_DNA"/>
</dbReference>
<keyword evidence="3" id="KW-1185">Reference proteome</keyword>
<protein>
    <submittedName>
        <fullName evidence="2">Uncharacterized protein</fullName>
    </submittedName>
</protein>
<organism evidence="2 3">
    <name type="scientific">Heterodera trifolii</name>
    <dbReference type="NCBI Taxonomy" id="157864"/>
    <lineage>
        <taxon>Eukaryota</taxon>
        <taxon>Metazoa</taxon>
        <taxon>Ecdysozoa</taxon>
        <taxon>Nematoda</taxon>
        <taxon>Chromadorea</taxon>
        <taxon>Rhabditida</taxon>
        <taxon>Tylenchina</taxon>
        <taxon>Tylenchomorpha</taxon>
        <taxon>Tylenchoidea</taxon>
        <taxon>Heteroderidae</taxon>
        <taxon>Heteroderinae</taxon>
        <taxon>Heterodera</taxon>
    </lineage>
</organism>
<reference evidence="2 3" key="1">
    <citation type="submission" date="2024-10" db="EMBL/GenBank/DDBJ databases">
        <authorList>
            <person name="Kim D."/>
        </authorList>
    </citation>
    <scope>NUCLEOTIDE SEQUENCE [LARGE SCALE GENOMIC DNA]</scope>
    <source>
        <strain evidence="2">BH-2024</strain>
    </source>
</reference>
<name>A0ABD2KIU1_9BILA</name>
<evidence type="ECO:0000256" key="1">
    <source>
        <dbReference type="SAM" id="MobiDB-lite"/>
    </source>
</evidence>
<evidence type="ECO:0000313" key="3">
    <source>
        <dbReference type="Proteomes" id="UP001620626"/>
    </source>
</evidence>
<dbReference type="Proteomes" id="UP001620626">
    <property type="component" value="Unassembled WGS sequence"/>
</dbReference>
<evidence type="ECO:0000313" key="2">
    <source>
        <dbReference type="EMBL" id="KAL3102858.1"/>
    </source>
</evidence>
<dbReference type="AlphaFoldDB" id="A0ABD2KIU1"/>
<dbReference type="SUPFAM" id="SSF141571">
    <property type="entry name" value="Pentapeptide repeat-like"/>
    <property type="match status" value="1"/>
</dbReference>
<gene>
    <name evidence="2" type="ORF">niasHT_027756</name>
</gene>
<sequence length="117" mass="12354">MTVAHLLNISALSCHSSHTNAVLWIVAQSVPFGDWHFLIFLCILLSDCPVTVEKASVENASVEDASVENASVENASVEDASVENASVEDASVENASVENASAEKASVENAPMKILLL</sequence>
<feature type="region of interest" description="Disordered" evidence="1">
    <location>
        <begin position="72"/>
        <end position="103"/>
    </location>
</feature>
<dbReference type="Gene3D" id="2.160.20.80">
    <property type="entry name" value="E3 ubiquitin-protein ligase SopA"/>
    <property type="match status" value="1"/>
</dbReference>
<comment type="caution">
    <text evidence="2">The sequence shown here is derived from an EMBL/GenBank/DDBJ whole genome shotgun (WGS) entry which is preliminary data.</text>
</comment>